<dbReference type="InterPro" id="IPR043038">
    <property type="entry name" value="VbhA_sf"/>
</dbReference>
<gene>
    <name evidence="2" type="ORF">SHTP_0302</name>
</gene>
<accession>A0A1B4XY12</accession>
<proteinExistence type="predicted"/>
<protein>
    <recommendedName>
        <fullName evidence="1">Antitoxin VbhA domain-containing protein</fullName>
    </recommendedName>
</protein>
<feature type="domain" description="Antitoxin VbhA" evidence="1">
    <location>
        <begin position="30"/>
        <end position="76"/>
    </location>
</feature>
<sequence length="80" mass="9170">MSALSTMLVRTAKSDEVFVQVTELQKAKRRIRTVRATRRNTELEGTRSTAATRADQDDYARGKITAAELGERVRRRYNIQ</sequence>
<dbReference type="InterPro" id="IPR033788">
    <property type="entry name" value="VbhA-like"/>
</dbReference>
<dbReference type="Pfam" id="PF18495">
    <property type="entry name" value="VbhA"/>
    <property type="match status" value="1"/>
</dbReference>
<dbReference type="AlphaFoldDB" id="A0A1B4XY12"/>
<dbReference type="Gene3D" id="1.10.8.1050">
    <property type="entry name" value="Antitoxin VbhA-like"/>
    <property type="match status" value="1"/>
</dbReference>
<organism evidence="2 3">
    <name type="scientific">Mycobacterium ulcerans subsp. shinshuense</name>
    <dbReference type="NCBI Taxonomy" id="1124626"/>
    <lineage>
        <taxon>Bacteria</taxon>
        <taxon>Bacillati</taxon>
        <taxon>Actinomycetota</taxon>
        <taxon>Actinomycetes</taxon>
        <taxon>Mycobacteriales</taxon>
        <taxon>Mycobacteriaceae</taxon>
        <taxon>Mycobacterium</taxon>
        <taxon>Mycobacterium ulcerans group</taxon>
    </lineage>
</organism>
<evidence type="ECO:0000313" key="2">
    <source>
        <dbReference type="EMBL" id="BAV39692.1"/>
    </source>
</evidence>
<evidence type="ECO:0000313" key="3">
    <source>
        <dbReference type="Proteomes" id="UP000218067"/>
    </source>
</evidence>
<dbReference type="InterPro" id="IPR041535">
    <property type="entry name" value="VbhA"/>
</dbReference>
<name>A0A1B4XY12_MYCUL</name>
<evidence type="ECO:0000259" key="1">
    <source>
        <dbReference type="Pfam" id="PF18495"/>
    </source>
</evidence>
<dbReference type="EMBL" id="AP017624">
    <property type="protein sequence ID" value="BAV39692.1"/>
    <property type="molecule type" value="Genomic_DNA"/>
</dbReference>
<dbReference type="Proteomes" id="UP000218067">
    <property type="component" value="Chromosome"/>
</dbReference>
<dbReference type="CDD" id="cd11586">
    <property type="entry name" value="VbhA_like"/>
    <property type="match status" value="1"/>
</dbReference>
<reference evidence="2 3" key="1">
    <citation type="submission" date="2016-08" db="EMBL/GenBank/DDBJ databases">
        <title>Complete genome sequence of Mycobacterium shinshuense, a subspecies of M. ulcerans.</title>
        <authorList>
            <person name="Yoshida M."/>
            <person name="Ogura Y."/>
            <person name="Hayashi T."/>
            <person name="Hoshino Y."/>
        </authorList>
    </citation>
    <scope>NUCLEOTIDE SEQUENCE [LARGE SCALE GENOMIC DNA]</scope>
    <source>
        <strain evidence="3">ATCC 33728</strain>
    </source>
</reference>